<organism evidence="1 2">
    <name type="scientific">Dreissena polymorpha</name>
    <name type="common">Zebra mussel</name>
    <name type="synonym">Mytilus polymorpha</name>
    <dbReference type="NCBI Taxonomy" id="45954"/>
    <lineage>
        <taxon>Eukaryota</taxon>
        <taxon>Metazoa</taxon>
        <taxon>Spiralia</taxon>
        <taxon>Lophotrochozoa</taxon>
        <taxon>Mollusca</taxon>
        <taxon>Bivalvia</taxon>
        <taxon>Autobranchia</taxon>
        <taxon>Heteroconchia</taxon>
        <taxon>Euheterodonta</taxon>
        <taxon>Imparidentia</taxon>
        <taxon>Neoheterodontei</taxon>
        <taxon>Myida</taxon>
        <taxon>Dreissenoidea</taxon>
        <taxon>Dreissenidae</taxon>
        <taxon>Dreissena</taxon>
    </lineage>
</organism>
<protein>
    <submittedName>
        <fullName evidence="1">Uncharacterized protein</fullName>
    </submittedName>
</protein>
<dbReference type="AlphaFoldDB" id="A0A9D4FKM3"/>
<evidence type="ECO:0000313" key="1">
    <source>
        <dbReference type="EMBL" id="KAH3798180.1"/>
    </source>
</evidence>
<gene>
    <name evidence="1" type="ORF">DPMN_151771</name>
</gene>
<accession>A0A9D4FKM3</accession>
<comment type="caution">
    <text evidence="1">The sequence shown here is derived from an EMBL/GenBank/DDBJ whole genome shotgun (WGS) entry which is preliminary data.</text>
</comment>
<keyword evidence="2" id="KW-1185">Reference proteome</keyword>
<sequence length="99" mass="11080">MAICKQHIIGTNVLTKFHECWTINVTSRVFTGKNAPTPGCHVFQHTRTIFKLIQDHKNKFYDQVSKKVAPPGGHVFQPTGAIFVLVQNIIGKKSPDHVS</sequence>
<evidence type="ECO:0000313" key="2">
    <source>
        <dbReference type="Proteomes" id="UP000828390"/>
    </source>
</evidence>
<proteinExistence type="predicted"/>
<dbReference type="Proteomes" id="UP000828390">
    <property type="component" value="Unassembled WGS sequence"/>
</dbReference>
<name>A0A9D4FKM3_DREPO</name>
<reference evidence="1" key="2">
    <citation type="submission" date="2020-11" db="EMBL/GenBank/DDBJ databases">
        <authorList>
            <person name="McCartney M.A."/>
            <person name="Auch B."/>
            <person name="Kono T."/>
            <person name="Mallez S."/>
            <person name="Becker A."/>
            <person name="Gohl D.M."/>
            <person name="Silverstein K.A.T."/>
            <person name="Koren S."/>
            <person name="Bechman K.B."/>
            <person name="Herman A."/>
            <person name="Abrahante J.E."/>
            <person name="Garbe J."/>
        </authorList>
    </citation>
    <scope>NUCLEOTIDE SEQUENCE</scope>
    <source>
        <strain evidence="1">Duluth1</strain>
        <tissue evidence="1">Whole animal</tissue>
    </source>
</reference>
<dbReference type="EMBL" id="JAIWYP010000007">
    <property type="protein sequence ID" value="KAH3798180.1"/>
    <property type="molecule type" value="Genomic_DNA"/>
</dbReference>
<reference evidence="1" key="1">
    <citation type="journal article" date="2019" name="bioRxiv">
        <title>The Genome of the Zebra Mussel, Dreissena polymorpha: A Resource for Invasive Species Research.</title>
        <authorList>
            <person name="McCartney M.A."/>
            <person name="Auch B."/>
            <person name="Kono T."/>
            <person name="Mallez S."/>
            <person name="Zhang Y."/>
            <person name="Obille A."/>
            <person name="Becker A."/>
            <person name="Abrahante J.E."/>
            <person name="Garbe J."/>
            <person name="Badalamenti J.P."/>
            <person name="Herman A."/>
            <person name="Mangelson H."/>
            <person name="Liachko I."/>
            <person name="Sullivan S."/>
            <person name="Sone E.D."/>
            <person name="Koren S."/>
            <person name="Silverstein K.A.T."/>
            <person name="Beckman K.B."/>
            <person name="Gohl D.M."/>
        </authorList>
    </citation>
    <scope>NUCLEOTIDE SEQUENCE</scope>
    <source>
        <strain evidence="1">Duluth1</strain>
        <tissue evidence="1">Whole animal</tissue>
    </source>
</reference>